<evidence type="ECO:0000313" key="11">
    <source>
        <dbReference type="Proteomes" id="UP001149090"/>
    </source>
</evidence>
<evidence type="ECO:0000313" key="10">
    <source>
        <dbReference type="EMBL" id="KAJ5076084.1"/>
    </source>
</evidence>
<dbReference type="PRINTS" id="PR00449">
    <property type="entry name" value="RASTRNSFRMNG"/>
</dbReference>
<dbReference type="InterPro" id="IPR001806">
    <property type="entry name" value="Small_GTPase"/>
</dbReference>
<comment type="similarity">
    <text evidence="2">Belongs to the small GTPase superfamily. Ras family.</text>
</comment>
<comment type="subcellular location">
    <subcellularLocation>
        <location evidence="1">Cell membrane</location>
        <topology evidence="1">Lipid-anchor</topology>
    </subcellularLocation>
</comment>
<keyword evidence="3" id="KW-1003">Cell membrane</keyword>
<keyword evidence="8" id="KW-0449">Lipoprotein</keyword>
<evidence type="ECO:0000256" key="6">
    <source>
        <dbReference type="ARBA" id="ARBA00023134"/>
    </source>
</evidence>
<dbReference type="AlphaFoldDB" id="A0A9Q0LPC8"/>
<dbReference type="SMART" id="SM00173">
    <property type="entry name" value="RAS"/>
    <property type="match status" value="1"/>
</dbReference>
<dbReference type="OMA" id="WEVSYVE"/>
<sequence>MPNFKIVIVGGGGVGKSALTIQFVHSKFIEVYEATIEDSYRRQVEIDNEVHILDILDTAGQEEYAVIRDTHLRSGDGFLVVFSITSRESFEEIPKFVDQIHKAKENDKIPVVLVGNKSDLEKQRQVPTKDAQKYAKSIKCQYVETSAKLRVNVEEIFFMIAREIQGSGGGLSNTRDRPRPKKKRCILL</sequence>
<evidence type="ECO:0000256" key="1">
    <source>
        <dbReference type="ARBA" id="ARBA00004193"/>
    </source>
</evidence>
<dbReference type="Pfam" id="PF00071">
    <property type="entry name" value="Ras"/>
    <property type="match status" value="1"/>
</dbReference>
<evidence type="ECO:0000256" key="5">
    <source>
        <dbReference type="ARBA" id="ARBA00022741"/>
    </source>
</evidence>
<name>A0A9Q0LPC8_ANAIG</name>
<comment type="caution">
    <text evidence="10">The sequence shown here is derived from an EMBL/GenBank/DDBJ whole genome shotgun (WGS) entry which is preliminary data.</text>
</comment>
<keyword evidence="11" id="KW-1185">Reference proteome</keyword>
<dbReference type="SUPFAM" id="SSF52540">
    <property type="entry name" value="P-loop containing nucleoside triphosphate hydrolases"/>
    <property type="match status" value="1"/>
</dbReference>
<proteinExistence type="inferred from homology"/>
<dbReference type="PROSITE" id="PS51419">
    <property type="entry name" value="RAB"/>
    <property type="match status" value="1"/>
</dbReference>
<dbReference type="PROSITE" id="PS51421">
    <property type="entry name" value="RAS"/>
    <property type="match status" value="1"/>
</dbReference>
<evidence type="ECO:0000256" key="3">
    <source>
        <dbReference type="ARBA" id="ARBA00022475"/>
    </source>
</evidence>
<evidence type="ECO:0000256" key="8">
    <source>
        <dbReference type="ARBA" id="ARBA00023288"/>
    </source>
</evidence>
<dbReference type="InterPro" id="IPR020849">
    <property type="entry name" value="Small_GTPase_Ras-type"/>
</dbReference>
<gene>
    <name evidence="10" type="ORF">M0811_06946</name>
</gene>
<dbReference type="OrthoDB" id="5976022at2759"/>
<dbReference type="GO" id="GO:0007165">
    <property type="term" value="P:signal transduction"/>
    <property type="evidence" value="ECO:0007669"/>
    <property type="project" value="InterPro"/>
</dbReference>
<evidence type="ECO:0000256" key="9">
    <source>
        <dbReference type="ARBA" id="ARBA00023289"/>
    </source>
</evidence>
<keyword evidence="7" id="KW-0472">Membrane</keyword>
<organism evidence="10 11">
    <name type="scientific">Anaeramoeba ignava</name>
    <name type="common">Anaerobic marine amoeba</name>
    <dbReference type="NCBI Taxonomy" id="1746090"/>
    <lineage>
        <taxon>Eukaryota</taxon>
        <taxon>Metamonada</taxon>
        <taxon>Anaeramoebidae</taxon>
        <taxon>Anaeramoeba</taxon>
    </lineage>
</organism>
<dbReference type="PROSITE" id="PS51420">
    <property type="entry name" value="RHO"/>
    <property type="match status" value="1"/>
</dbReference>
<protein>
    <submittedName>
        <fullName evidence="10">Ras-like protein</fullName>
    </submittedName>
</protein>
<dbReference type="GO" id="GO:0003924">
    <property type="term" value="F:GTPase activity"/>
    <property type="evidence" value="ECO:0007669"/>
    <property type="project" value="InterPro"/>
</dbReference>
<evidence type="ECO:0000256" key="4">
    <source>
        <dbReference type="ARBA" id="ARBA00022481"/>
    </source>
</evidence>
<dbReference type="EMBL" id="JAPDFW010000063">
    <property type="protein sequence ID" value="KAJ5076084.1"/>
    <property type="molecule type" value="Genomic_DNA"/>
</dbReference>
<keyword evidence="4" id="KW-0488">Methylation</keyword>
<dbReference type="CDD" id="cd00876">
    <property type="entry name" value="Ras"/>
    <property type="match status" value="1"/>
</dbReference>
<dbReference type="PANTHER" id="PTHR24070">
    <property type="entry name" value="RAS, DI-RAS, AND RHEB FAMILY MEMBERS OF SMALL GTPASE SUPERFAMILY"/>
    <property type="match status" value="1"/>
</dbReference>
<keyword evidence="6" id="KW-0342">GTP-binding</keyword>
<dbReference type="SMART" id="SM00174">
    <property type="entry name" value="RHO"/>
    <property type="match status" value="1"/>
</dbReference>
<dbReference type="Gene3D" id="3.40.50.300">
    <property type="entry name" value="P-loop containing nucleotide triphosphate hydrolases"/>
    <property type="match status" value="1"/>
</dbReference>
<dbReference type="InterPro" id="IPR005225">
    <property type="entry name" value="Small_GTP-bd"/>
</dbReference>
<reference evidence="10" key="1">
    <citation type="submission" date="2022-10" db="EMBL/GenBank/DDBJ databases">
        <title>Novel sulphate-reducing endosymbionts in the free-living metamonad Anaeramoeba.</title>
        <authorList>
            <person name="Jerlstrom-Hultqvist J."/>
            <person name="Cepicka I."/>
            <person name="Gallot-Lavallee L."/>
            <person name="Salas-Leiva D."/>
            <person name="Curtis B.A."/>
            <person name="Zahonova K."/>
            <person name="Pipaliya S."/>
            <person name="Dacks J."/>
            <person name="Roger A.J."/>
        </authorList>
    </citation>
    <scope>NUCLEOTIDE SEQUENCE</scope>
    <source>
        <strain evidence="10">BMAN</strain>
    </source>
</reference>
<dbReference type="SMART" id="SM00176">
    <property type="entry name" value="RAN"/>
    <property type="match status" value="1"/>
</dbReference>
<accession>A0A9Q0LPC8</accession>
<dbReference type="Proteomes" id="UP001149090">
    <property type="component" value="Unassembled WGS sequence"/>
</dbReference>
<dbReference type="FunFam" id="3.40.50.300:FF:000080">
    <property type="entry name" value="Ras-like GTPase Ras1"/>
    <property type="match status" value="1"/>
</dbReference>
<keyword evidence="9" id="KW-0636">Prenylation</keyword>
<dbReference type="NCBIfam" id="TIGR00231">
    <property type="entry name" value="small_GTP"/>
    <property type="match status" value="1"/>
</dbReference>
<dbReference type="SMART" id="SM00175">
    <property type="entry name" value="RAB"/>
    <property type="match status" value="1"/>
</dbReference>
<dbReference type="GO" id="GO:0005886">
    <property type="term" value="C:plasma membrane"/>
    <property type="evidence" value="ECO:0007669"/>
    <property type="project" value="UniProtKB-SubCell"/>
</dbReference>
<evidence type="ECO:0000256" key="7">
    <source>
        <dbReference type="ARBA" id="ARBA00023136"/>
    </source>
</evidence>
<evidence type="ECO:0000256" key="2">
    <source>
        <dbReference type="ARBA" id="ARBA00008344"/>
    </source>
</evidence>
<dbReference type="GO" id="GO:0005525">
    <property type="term" value="F:GTP binding"/>
    <property type="evidence" value="ECO:0007669"/>
    <property type="project" value="UniProtKB-KW"/>
</dbReference>
<keyword evidence="5" id="KW-0547">Nucleotide-binding</keyword>
<dbReference type="InterPro" id="IPR027417">
    <property type="entry name" value="P-loop_NTPase"/>
</dbReference>